<dbReference type="EMBL" id="BMAR01000035">
    <property type="protein sequence ID" value="GFR50189.1"/>
    <property type="molecule type" value="Genomic_DNA"/>
</dbReference>
<organism evidence="2 3">
    <name type="scientific">Astrephomene gubernaculifera</name>
    <dbReference type="NCBI Taxonomy" id="47775"/>
    <lineage>
        <taxon>Eukaryota</taxon>
        <taxon>Viridiplantae</taxon>
        <taxon>Chlorophyta</taxon>
        <taxon>core chlorophytes</taxon>
        <taxon>Chlorophyceae</taxon>
        <taxon>CS clade</taxon>
        <taxon>Chlamydomonadales</taxon>
        <taxon>Astrephomenaceae</taxon>
        <taxon>Astrephomene</taxon>
    </lineage>
</organism>
<accession>A0AAD3DY65</accession>
<dbReference type="Proteomes" id="UP001054857">
    <property type="component" value="Unassembled WGS sequence"/>
</dbReference>
<feature type="region of interest" description="Disordered" evidence="1">
    <location>
        <begin position="198"/>
        <end position="289"/>
    </location>
</feature>
<evidence type="ECO:0000256" key="1">
    <source>
        <dbReference type="SAM" id="MobiDB-lite"/>
    </source>
</evidence>
<gene>
    <name evidence="2" type="ORF">Agub_g12347</name>
</gene>
<feature type="compositionally biased region" description="Low complexity" evidence="1">
    <location>
        <begin position="229"/>
        <end position="261"/>
    </location>
</feature>
<dbReference type="SUPFAM" id="SSF51197">
    <property type="entry name" value="Clavaminate synthase-like"/>
    <property type="match status" value="1"/>
</dbReference>
<reference evidence="2 3" key="1">
    <citation type="journal article" date="2021" name="Sci. Rep.">
        <title>Genome sequencing of the multicellular alga Astrephomene provides insights into convergent evolution of germ-soma differentiation.</title>
        <authorList>
            <person name="Yamashita S."/>
            <person name="Yamamoto K."/>
            <person name="Matsuzaki R."/>
            <person name="Suzuki S."/>
            <person name="Yamaguchi H."/>
            <person name="Hirooka S."/>
            <person name="Minakuchi Y."/>
            <person name="Miyagishima S."/>
            <person name="Kawachi M."/>
            <person name="Toyoda A."/>
            <person name="Nozaki H."/>
        </authorList>
    </citation>
    <scope>NUCLEOTIDE SEQUENCE [LARGE SCALE GENOMIC DNA]</scope>
    <source>
        <strain evidence="2 3">NIES-4017</strain>
    </source>
</reference>
<comment type="caution">
    <text evidence="2">The sequence shown here is derived from an EMBL/GenBank/DDBJ whole genome shotgun (WGS) entry which is preliminary data.</text>
</comment>
<feature type="compositionally biased region" description="Basic and acidic residues" evidence="1">
    <location>
        <begin position="198"/>
        <end position="217"/>
    </location>
</feature>
<keyword evidence="3" id="KW-1185">Reference proteome</keyword>
<evidence type="ECO:0000313" key="2">
    <source>
        <dbReference type="EMBL" id="GFR50189.1"/>
    </source>
</evidence>
<protein>
    <recommendedName>
        <fullName evidence="4">JmjC domain-containing protein</fullName>
    </recommendedName>
</protein>
<sequence length="289" mass="30463">MHALHCCRAPSNTHIQSLLKATGGAVVPLRPGDMLIMPPRLFHIARNLTSPTVSCNFSVCTMDVVPSVLFETLAWIAQRPQDVMHFDSDFARLLDDCTRAVLQEAPPGKASSMQGATSRGCLPDVRTSVSSATRLVTWYTTLQCIPKGWVTGFWGPLRDRLLSQLKAALPLHSSAPCRRGRLAAPAAAAAAGPAVERVAAEEGADRDGGSSRQRCCDDGNVGGMDTRRGSAAAAGGQEAAGTRGCNKPQPAEAAGQEQQQEQQEEGARSGGKTTRGATGAVVPGKRPKR</sequence>
<name>A0AAD3DY65_9CHLO</name>
<dbReference type="AlphaFoldDB" id="A0AAD3DY65"/>
<evidence type="ECO:0008006" key="4">
    <source>
        <dbReference type="Google" id="ProtNLM"/>
    </source>
</evidence>
<evidence type="ECO:0000313" key="3">
    <source>
        <dbReference type="Proteomes" id="UP001054857"/>
    </source>
</evidence>
<proteinExistence type="predicted"/>